<dbReference type="Pfam" id="PF00010">
    <property type="entry name" value="HLH"/>
    <property type="match status" value="1"/>
</dbReference>
<dbReference type="InterPro" id="IPR045847">
    <property type="entry name" value="AIG1-like"/>
</dbReference>
<dbReference type="OrthoDB" id="71302at2759"/>
<keyword evidence="7" id="KW-1185">Reference proteome</keyword>
<dbReference type="PROSITE" id="PS50888">
    <property type="entry name" value="BHLH"/>
    <property type="match status" value="1"/>
</dbReference>
<organism evidence="6 7">
    <name type="scientific">Zizania palustris</name>
    <name type="common">Northern wild rice</name>
    <dbReference type="NCBI Taxonomy" id="103762"/>
    <lineage>
        <taxon>Eukaryota</taxon>
        <taxon>Viridiplantae</taxon>
        <taxon>Streptophyta</taxon>
        <taxon>Embryophyta</taxon>
        <taxon>Tracheophyta</taxon>
        <taxon>Spermatophyta</taxon>
        <taxon>Magnoliopsida</taxon>
        <taxon>Liliopsida</taxon>
        <taxon>Poales</taxon>
        <taxon>Poaceae</taxon>
        <taxon>BOP clade</taxon>
        <taxon>Oryzoideae</taxon>
        <taxon>Oryzeae</taxon>
        <taxon>Zizaniinae</taxon>
        <taxon>Zizania</taxon>
    </lineage>
</organism>
<comment type="caution">
    <text evidence="6">The sequence shown here is derived from an EMBL/GenBank/DDBJ whole genome shotgun (WGS) entry which is preliminary data.</text>
</comment>
<accession>A0A8J5S2Q5</accession>
<reference evidence="6" key="2">
    <citation type="submission" date="2021-02" db="EMBL/GenBank/DDBJ databases">
        <authorList>
            <person name="Kimball J.A."/>
            <person name="Haas M.W."/>
            <person name="Macchietto M."/>
            <person name="Kono T."/>
            <person name="Duquette J."/>
            <person name="Shao M."/>
        </authorList>
    </citation>
    <scope>NUCLEOTIDE SEQUENCE</scope>
    <source>
        <tissue evidence="6">Fresh leaf tissue</tissue>
    </source>
</reference>
<gene>
    <name evidence="6" type="ORF">GUJ93_ZPchr0002g23572</name>
</gene>
<feature type="compositionally biased region" description="Low complexity" evidence="4">
    <location>
        <begin position="15"/>
        <end position="29"/>
    </location>
</feature>
<protein>
    <recommendedName>
        <fullName evidence="5">BHLH domain-containing protein</fullName>
    </recommendedName>
</protein>
<evidence type="ECO:0000313" key="7">
    <source>
        <dbReference type="Proteomes" id="UP000729402"/>
    </source>
</evidence>
<dbReference type="InterPro" id="IPR011598">
    <property type="entry name" value="bHLH_dom"/>
</dbReference>
<feature type="domain" description="BHLH" evidence="5">
    <location>
        <begin position="26"/>
        <end position="111"/>
    </location>
</feature>
<evidence type="ECO:0000256" key="2">
    <source>
        <dbReference type="ARBA" id="ARBA00023125"/>
    </source>
</evidence>
<evidence type="ECO:0000256" key="4">
    <source>
        <dbReference type="SAM" id="MobiDB-lite"/>
    </source>
</evidence>
<evidence type="ECO:0000259" key="5">
    <source>
        <dbReference type="PROSITE" id="PS50888"/>
    </source>
</evidence>
<dbReference type="SMART" id="SM00353">
    <property type="entry name" value="HLH"/>
    <property type="match status" value="1"/>
</dbReference>
<dbReference type="GO" id="GO:0003700">
    <property type="term" value="F:DNA-binding transcription factor activity"/>
    <property type="evidence" value="ECO:0007669"/>
    <property type="project" value="InterPro"/>
</dbReference>
<dbReference type="AlphaFoldDB" id="A0A8J5S2Q5"/>
<dbReference type="GO" id="GO:0046983">
    <property type="term" value="F:protein dimerization activity"/>
    <property type="evidence" value="ECO:0007669"/>
    <property type="project" value="InterPro"/>
</dbReference>
<evidence type="ECO:0000313" key="6">
    <source>
        <dbReference type="EMBL" id="KAG8057038.1"/>
    </source>
</evidence>
<dbReference type="PANTHER" id="PTHR45844:SF16">
    <property type="entry name" value="TRANSCRIPTION FACTOR BHLH30-LIKE"/>
    <property type="match status" value="1"/>
</dbReference>
<keyword evidence="1" id="KW-0805">Transcription regulation</keyword>
<reference evidence="6" key="1">
    <citation type="journal article" date="2021" name="bioRxiv">
        <title>Whole Genome Assembly and Annotation of Northern Wild Rice, Zizania palustris L., Supports a Whole Genome Duplication in the Zizania Genus.</title>
        <authorList>
            <person name="Haas M."/>
            <person name="Kono T."/>
            <person name="Macchietto M."/>
            <person name="Millas R."/>
            <person name="McGilp L."/>
            <person name="Shao M."/>
            <person name="Duquette J."/>
            <person name="Hirsch C.N."/>
            <person name="Kimball J."/>
        </authorList>
    </citation>
    <scope>NUCLEOTIDE SEQUENCE</scope>
    <source>
        <tissue evidence="6">Fresh leaf tissue</tissue>
    </source>
</reference>
<keyword evidence="2" id="KW-0238">DNA-binding</keyword>
<keyword evidence="3" id="KW-0804">Transcription</keyword>
<feature type="region of interest" description="Disordered" evidence="4">
    <location>
        <begin position="1"/>
        <end position="41"/>
    </location>
</feature>
<feature type="region of interest" description="Disordered" evidence="4">
    <location>
        <begin position="119"/>
        <end position="148"/>
    </location>
</feature>
<name>A0A8J5S2Q5_ZIZPA</name>
<feature type="compositionally biased region" description="Acidic residues" evidence="4">
    <location>
        <begin position="127"/>
        <end position="144"/>
    </location>
</feature>
<dbReference type="EMBL" id="JAAALK010000287">
    <property type="protein sequence ID" value="KAG8057038.1"/>
    <property type="molecule type" value="Genomic_DNA"/>
</dbReference>
<dbReference type="Proteomes" id="UP000729402">
    <property type="component" value="Unassembled WGS sequence"/>
</dbReference>
<dbReference type="GO" id="GO:0003677">
    <property type="term" value="F:DNA binding"/>
    <property type="evidence" value="ECO:0007669"/>
    <property type="project" value="UniProtKB-KW"/>
</dbReference>
<evidence type="ECO:0000256" key="1">
    <source>
        <dbReference type="ARBA" id="ARBA00023015"/>
    </source>
</evidence>
<dbReference type="PANTHER" id="PTHR45844">
    <property type="entry name" value="TRANSCRIPTION FACTOR BHLH30"/>
    <property type="match status" value="1"/>
</dbReference>
<evidence type="ECO:0000256" key="3">
    <source>
        <dbReference type="ARBA" id="ARBA00023163"/>
    </source>
</evidence>
<sequence>MVPVRSGEAELGVDGECSAAAAERGGASRSHSEAERKRRGRINAHLDTLRGIVPSASRVRDPSSSMTMSASCRWQRSTRRFDIFLLWRRGVGEQMDKAALLGEVVRYVRDLRGEAGGAAAGAVVPGEGDEVGVQEEEEEEEEGCSWDGGERTRRVSAWVCCADRPGLMSELARAVRSVSARAVRAEIATVGGRTRSVLQLDIAGGDDGASASRPAPALEAALRAVLISREELLAVESYKRRRYSPHFTKV</sequence>
<proteinExistence type="predicted"/>